<keyword evidence="2" id="KW-1133">Transmembrane helix</keyword>
<keyword evidence="2" id="KW-0812">Transmembrane</keyword>
<evidence type="ECO:0000313" key="3">
    <source>
        <dbReference type="EMBL" id="MCX2802833.1"/>
    </source>
</evidence>
<evidence type="ECO:0000256" key="1">
    <source>
        <dbReference type="SAM" id="MobiDB-lite"/>
    </source>
</evidence>
<reference evidence="3" key="1">
    <citation type="submission" date="2022-11" db="EMBL/GenBank/DDBJ databases">
        <title>Chitin-degrading and fungicidal potential of chitinolytic bacterial strains from marine environment of the Pacific Ocean regions.</title>
        <authorList>
            <person name="Pentekhina I."/>
            <person name="Nedashkovskaya O."/>
            <person name="Seitkalieva A."/>
            <person name="Podvolotskaya A."/>
            <person name="Tekutyeva L."/>
            <person name="Balabanova L."/>
        </authorList>
    </citation>
    <scope>NUCLEOTIDE SEQUENCE</scope>
    <source>
        <strain evidence="3">KMM 6838</strain>
    </source>
</reference>
<gene>
    <name evidence="3" type="ORF">OQJ68_13645</name>
</gene>
<organism evidence="3 4">
    <name type="scientific">Microbulbifer thermotolerans</name>
    <dbReference type="NCBI Taxonomy" id="252514"/>
    <lineage>
        <taxon>Bacteria</taxon>
        <taxon>Pseudomonadati</taxon>
        <taxon>Pseudomonadota</taxon>
        <taxon>Gammaproteobacteria</taxon>
        <taxon>Cellvibrionales</taxon>
        <taxon>Microbulbiferaceae</taxon>
        <taxon>Microbulbifer</taxon>
    </lineage>
</organism>
<sequence>MSGQDKYQLVSAGKTLRARAPEEVLRDAAQAFSIPLSQARRLLLKGWVIKDQLSSKQALEYRVRLQQIGLKVEVFPAGKFDNRALVARMQFAQKRRARASAQSVKKAARVKPDSPPAAAPSAEKPRDSARAQIDALFVEASPAVSESPAEKMQLLLGLFPAALVPALFVFLAGVCAYGAASALWRIPQAVFAGQFSALTAVGSLFAILMAAFVAALFVWPFFAGRRLAQPEWRAVPLKRQEAPGLYLLLEVLAEKAGLPVADRISVTAGVEVLTQPGLTDIRHQRLPLNIGLAAVRSLSGGEMLALVAQALGIYRGQLSGLATWLVLDSARRLQQMQWALENERHILAPKGEPRGLKSLHTFFAACGGVLLPLVDRLCEWHRLLTGALARLLVRRGDAWAAQILGSEGYAHFAEKWHQLIHAELLVSEINREASVSGQRLRDYPEAVHWILNNLDAETRSNIELAMAQTSDAWDVTQPPDNDRIAAVEALNLQPLVGRDFSFRKLFDNPEAAAEAVSALVAPDGARPVENRQLLCVSKEAEQAQKVLGEYFNQMPPRRFLALELPAGETMQSMDLQETVDWLRSKLVELRELEQRGEELRARGAAMQLGTGLIKIQEKIDPRAFFLSGATPAAAEECIRDNRVQRGELQQQLTQIHRVFFLRVQRALQSMSAAERQPAQRQLAALRAYSDLALRLEKLESYVDILSLMIDRLSLQAAQRELVQKYFLMTGQALEGLLTAVKASADLRALGLDTALRERLGDTAPMALPQRRQELVDALQALELRSKNACAAIYEHYRIQLARLVELCLKREQALQIRPLRLVKQV</sequence>
<protein>
    <submittedName>
        <fullName evidence="3">Uncharacterized protein</fullName>
    </submittedName>
</protein>
<keyword evidence="2" id="KW-0472">Membrane</keyword>
<feature type="transmembrane region" description="Helical" evidence="2">
    <location>
        <begin position="200"/>
        <end position="223"/>
    </location>
</feature>
<dbReference type="RefSeq" id="WP_266002824.1">
    <property type="nucleotide sequence ID" value="NZ_JAPHQB010000025.1"/>
</dbReference>
<comment type="caution">
    <text evidence="3">The sequence shown here is derived from an EMBL/GenBank/DDBJ whole genome shotgun (WGS) entry which is preliminary data.</text>
</comment>
<proteinExistence type="predicted"/>
<feature type="region of interest" description="Disordered" evidence="1">
    <location>
        <begin position="99"/>
        <end position="127"/>
    </location>
</feature>
<evidence type="ECO:0000256" key="2">
    <source>
        <dbReference type="SAM" id="Phobius"/>
    </source>
</evidence>
<dbReference type="AlphaFoldDB" id="A0AB35I2E5"/>
<feature type="transmembrane region" description="Helical" evidence="2">
    <location>
        <begin position="154"/>
        <end position="180"/>
    </location>
</feature>
<accession>A0AB35I2E5</accession>
<dbReference type="EMBL" id="JAPHQB010000025">
    <property type="protein sequence ID" value="MCX2802833.1"/>
    <property type="molecule type" value="Genomic_DNA"/>
</dbReference>
<evidence type="ECO:0000313" key="4">
    <source>
        <dbReference type="Proteomes" id="UP001209730"/>
    </source>
</evidence>
<name>A0AB35I2E5_MICTH</name>
<dbReference type="Proteomes" id="UP001209730">
    <property type="component" value="Unassembled WGS sequence"/>
</dbReference>